<dbReference type="InterPro" id="IPR003593">
    <property type="entry name" value="AAA+_ATPase"/>
</dbReference>
<keyword evidence="1" id="KW-0547">Nucleotide-binding</keyword>
<evidence type="ECO:0000313" key="6">
    <source>
        <dbReference type="EMBL" id="QEG24780.1"/>
    </source>
</evidence>
<dbReference type="InterPro" id="IPR052381">
    <property type="entry name" value="AAA_domain_protein"/>
</dbReference>
<dbReference type="Proteomes" id="UP000322214">
    <property type="component" value="Chromosome"/>
</dbReference>
<dbReference type="EMBL" id="CP042912">
    <property type="protein sequence ID" value="QEG24780.1"/>
    <property type="molecule type" value="Genomic_DNA"/>
</dbReference>
<dbReference type="KEGG" id="mff:MFFC18_47030"/>
<keyword evidence="6" id="KW-0645">Protease</keyword>
<keyword evidence="6" id="KW-0378">Hydrolase</keyword>
<dbReference type="OrthoDB" id="9806903at2"/>
<dbReference type="PANTHER" id="PTHR42960">
    <property type="entry name" value="YCF46 PROTEIN"/>
    <property type="match status" value="1"/>
</dbReference>
<dbReference type="Gene3D" id="3.40.50.300">
    <property type="entry name" value="P-loop containing nucleotide triphosphate hydrolases"/>
    <property type="match status" value="1"/>
</dbReference>
<dbReference type="SMART" id="SM00382">
    <property type="entry name" value="AAA"/>
    <property type="match status" value="1"/>
</dbReference>
<dbReference type="InterPro" id="IPR003959">
    <property type="entry name" value="ATPase_AAA_core"/>
</dbReference>
<dbReference type="GO" id="GO:0016887">
    <property type="term" value="F:ATP hydrolysis activity"/>
    <property type="evidence" value="ECO:0007669"/>
    <property type="project" value="InterPro"/>
</dbReference>
<dbReference type="GO" id="GO:0006508">
    <property type="term" value="P:proteolysis"/>
    <property type="evidence" value="ECO:0007669"/>
    <property type="project" value="UniProtKB-KW"/>
</dbReference>
<evidence type="ECO:0000313" key="7">
    <source>
        <dbReference type="Proteomes" id="UP000322214"/>
    </source>
</evidence>
<dbReference type="SUPFAM" id="SSF52540">
    <property type="entry name" value="P-loop containing nucleoside triphosphate hydrolases"/>
    <property type="match status" value="1"/>
</dbReference>
<comment type="similarity">
    <text evidence="3">Belongs to the AAA ATPase family. Highly divergent.</text>
</comment>
<evidence type="ECO:0000256" key="2">
    <source>
        <dbReference type="ARBA" id="ARBA00022840"/>
    </source>
</evidence>
<sequence length="498" mass="54109">MTQTLSEELHDHISACFTGLWIHSHEHAEAIAETGRLCRDNDWNFFTWDVANGMMASGTTPLNSESRTDPLAAIRAFTSDGSTEMPSILVLKNFHRFLGNAEVTQTLAEQIEAGKSTRKFYVVLSPKTELPVELEKLFTVLDHRLPDREQLVTIATEIASDGELPEGSELDETIDAASGLTRFEAENAFALSVIREGRISSSTVQQLKSQTIRKSGLLTMHESTTGFDQLGGMDSAKEFCKKVLGSSSTRAKAKGILLLGVPGTGKSAFAKALGHEANRPTLVMDIGRLMGGIVGQSESNVRRALEIVDAMAPAILFIDELEKGLSGSGGGGRNDSGVSTRLMGSLLTWLSDHTSDVFVVATSNDISQLPPELTRAERLDGIFFCDLPSKEDKLAIWHIWMSHFGIDPVETIPDDEFWTGSEVRSCCRLASLLGVSLVEASSHVVPIAVTNREAVSDLRSWASNRCLSANIGGTYKFDHAKPTQRRTMTSVGPQPSDN</sequence>
<evidence type="ECO:0000256" key="3">
    <source>
        <dbReference type="ARBA" id="ARBA00038088"/>
    </source>
</evidence>
<evidence type="ECO:0000259" key="5">
    <source>
        <dbReference type="SMART" id="SM00382"/>
    </source>
</evidence>
<dbReference type="STRING" id="980251.GCA_001642875_00866"/>
<keyword evidence="2" id="KW-0067">ATP-binding</keyword>
<dbReference type="Pfam" id="PF00004">
    <property type="entry name" value="AAA"/>
    <property type="match status" value="1"/>
</dbReference>
<name>A0A5B9PHK3_9BACT</name>
<dbReference type="PANTHER" id="PTHR42960:SF1">
    <property type="entry name" value="YCF46 PROTEIN"/>
    <property type="match status" value="1"/>
</dbReference>
<accession>A0A5B9PHK3</accession>
<dbReference type="GO" id="GO:0005524">
    <property type="term" value="F:ATP binding"/>
    <property type="evidence" value="ECO:0007669"/>
    <property type="project" value="UniProtKB-KW"/>
</dbReference>
<dbReference type="AlphaFoldDB" id="A0A5B9PHK3"/>
<evidence type="ECO:0000256" key="4">
    <source>
        <dbReference type="ARBA" id="ARBA00040480"/>
    </source>
</evidence>
<organism evidence="6 7">
    <name type="scientific">Mariniblastus fucicola</name>
    <dbReference type="NCBI Taxonomy" id="980251"/>
    <lineage>
        <taxon>Bacteria</taxon>
        <taxon>Pseudomonadati</taxon>
        <taxon>Planctomycetota</taxon>
        <taxon>Planctomycetia</taxon>
        <taxon>Pirellulales</taxon>
        <taxon>Pirellulaceae</taxon>
        <taxon>Mariniblastus</taxon>
    </lineage>
</organism>
<proteinExistence type="inferred from homology"/>
<feature type="domain" description="AAA+ ATPase" evidence="5">
    <location>
        <begin position="252"/>
        <end position="389"/>
    </location>
</feature>
<keyword evidence="7" id="KW-1185">Reference proteome</keyword>
<keyword evidence="6" id="KW-0482">Metalloprotease</keyword>
<gene>
    <name evidence="6" type="primary">ftsH4_3</name>
    <name evidence="6" type="ORF">MFFC18_47030</name>
</gene>
<evidence type="ECO:0000256" key="1">
    <source>
        <dbReference type="ARBA" id="ARBA00022741"/>
    </source>
</evidence>
<dbReference type="GO" id="GO:0008237">
    <property type="term" value="F:metallopeptidase activity"/>
    <property type="evidence" value="ECO:0007669"/>
    <property type="project" value="UniProtKB-KW"/>
</dbReference>
<dbReference type="InterPro" id="IPR027417">
    <property type="entry name" value="P-loop_NTPase"/>
</dbReference>
<protein>
    <recommendedName>
        <fullName evidence="4">Uncharacterized AAA domain-containing protein ycf46</fullName>
    </recommendedName>
</protein>
<reference evidence="6 7" key="1">
    <citation type="submission" date="2019-08" db="EMBL/GenBank/DDBJ databases">
        <title>Deep-cultivation of Planctomycetes and their phenomic and genomic characterization uncovers novel biology.</title>
        <authorList>
            <person name="Wiegand S."/>
            <person name="Jogler M."/>
            <person name="Boedeker C."/>
            <person name="Pinto D."/>
            <person name="Vollmers J."/>
            <person name="Rivas-Marin E."/>
            <person name="Kohn T."/>
            <person name="Peeters S.H."/>
            <person name="Heuer A."/>
            <person name="Rast P."/>
            <person name="Oberbeckmann S."/>
            <person name="Bunk B."/>
            <person name="Jeske O."/>
            <person name="Meyerdierks A."/>
            <person name="Storesund J.E."/>
            <person name="Kallscheuer N."/>
            <person name="Luecker S."/>
            <person name="Lage O.M."/>
            <person name="Pohl T."/>
            <person name="Merkel B.J."/>
            <person name="Hornburger P."/>
            <person name="Mueller R.-W."/>
            <person name="Bruemmer F."/>
            <person name="Labrenz M."/>
            <person name="Spormann A.M."/>
            <person name="Op den Camp H."/>
            <person name="Overmann J."/>
            <person name="Amann R."/>
            <person name="Jetten M.S.M."/>
            <person name="Mascher T."/>
            <person name="Medema M.H."/>
            <person name="Devos D.P."/>
            <person name="Kaster A.-K."/>
            <person name="Ovreas L."/>
            <person name="Rohde M."/>
            <person name="Galperin M.Y."/>
            <person name="Jogler C."/>
        </authorList>
    </citation>
    <scope>NUCLEOTIDE SEQUENCE [LARGE SCALE GENOMIC DNA]</scope>
    <source>
        <strain evidence="6 7">FC18</strain>
    </source>
</reference>
<dbReference type="RefSeq" id="WP_075083665.1">
    <property type="nucleotide sequence ID" value="NZ_CP042912.1"/>
</dbReference>